<comment type="caution">
    <text evidence="3">The sequence shown here is derived from an EMBL/GenBank/DDBJ whole genome shotgun (WGS) entry which is preliminary data.</text>
</comment>
<dbReference type="InterPro" id="IPR010730">
    <property type="entry name" value="HET"/>
</dbReference>
<accession>A0A2K0TFI4</accession>
<dbReference type="Proteomes" id="UP000236546">
    <property type="component" value="Unassembled WGS sequence"/>
</dbReference>
<evidence type="ECO:0000313" key="4">
    <source>
        <dbReference type="Proteomes" id="UP000236546"/>
    </source>
</evidence>
<feature type="domain" description="Heterokaryon incompatibility" evidence="2">
    <location>
        <begin position="20"/>
        <end position="111"/>
    </location>
</feature>
<dbReference type="AlphaFoldDB" id="A0A2K0TFI4"/>
<dbReference type="PANTHER" id="PTHR10622">
    <property type="entry name" value="HET DOMAIN-CONTAINING PROTEIN"/>
    <property type="match status" value="1"/>
</dbReference>
<evidence type="ECO:0000256" key="1">
    <source>
        <dbReference type="SAM" id="MobiDB-lite"/>
    </source>
</evidence>
<dbReference type="OrthoDB" id="20872at2759"/>
<reference evidence="3 4" key="1">
    <citation type="submission" date="2017-02" db="EMBL/GenBank/DDBJ databases">
        <title>Genomes of Trichoderma spp. with biocontrol activity.</title>
        <authorList>
            <person name="Gardiner D."/>
            <person name="Kazan K."/>
            <person name="Vos C."/>
            <person name="Harvey P."/>
        </authorList>
    </citation>
    <scope>NUCLEOTIDE SEQUENCE [LARGE SCALE GENOMIC DNA]</scope>
    <source>
        <strain evidence="3 4">A5MH</strain>
    </source>
</reference>
<name>A0A2K0TFI4_9HYPO</name>
<proteinExistence type="predicted"/>
<dbReference type="PANTHER" id="PTHR10622:SF10">
    <property type="entry name" value="HET DOMAIN-CONTAINING PROTEIN"/>
    <property type="match status" value="1"/>
</dbReference>
<feature type="region of interest" description="Disordered" evidence="1">
    <location>
        <begin position="588"/>
        <end position="615"/>
    </location>
</feature>
<evidence type="ECO:0000259" key="2">
    <source>
        <dbReference type="Pfam" id="PF06985"/>
    </source>
</evidence>
<protein>
    <recommendedName>
        <fullName evidence="2">Heterokaryon incompatibility domain-containing protein</fullName>
    </recommendedName>
</protein>
<evidence type="ECO:0000313" key="3">
    <source>
        <dbReference type="EMBL" id="PNP44267.1"/>
    </source>
</evidence>
<gene>
    <name evidence="3" type="ORF">TGAMA5MH_03873</name>
</gene>
<organism evidence="3 4">
    <name type="scientific">Trichoderma gamsii</name>
    <dbReference type="NCBI Taxonomy" id="398673"/>
    <lineage>
        <taxon>Eukaryota</taxon>
        <taxon>Fungi</taxon>
        <taxon>Dikarya</taxon>
        <taxon>Ascomycota</taxon>
        <taxon>Pezizomycotina</taxon>
        <taxon>Sordariomycetes</taxon>
        <taxon>Hypocreomycetidae</taxon>
        <taxon>Hypocreales</taxon>
        <taxon>Hypocreaceae</taxon>
        <taxon>Trichoderma</taxon>
    </lineage>
</organism>
<sequence length="615" mass="69692">MNLLNVKTLRLEKCRDGTPYAILSHRWADGKEFLYEHITSDMTESQRNGHPGYAKVASACKQARLDGHGYIWIDTCCIDKNSSAELNEAINSMFNYYKEAQVCYAYLAGLSHTIDPYEADEFATHEWFSRGWTLQELIAPTEVLFFTDGEKCEENGDPDGCSDEEPENERVQDELRINWVCLGRKSSMCERLSSITGIDSGILSHTRDMRSISVAKRMSWASKRVTTRIEDRAYCLLGLFDISMPMLYGEGEKSFIRLQEEIMKESNDESLFLWTDDSADPNAIAGLLARSPDQFKASSHFFPYYDWEPRAPFFKTNQGLQITLPLRRVEDDIYVASLNCCQPMKTDGFAGLCLKRMTNFTDSDRSGYHDQYARIKTDKILSIDSAADRGNVQTFYVRQSTALPPSLHVYPEHIVQLRHGPALDQGYRLLGTMGRQTSNALSMTSSWDWVPAGIRVAFQVPKDANCLAAVIVLARMDDTRLTVLLGSSADPGQVASHVLDGCDEKRPFGEWERFFRPQPPDHVSYLQDEHVWTNIVSRVVDARKYFVVDIVIERIPSIFDELVDVLEETPLREALTVVDRFARVDTGTSESPLVEKPPPKAGRFKGILGRRNASK</sequence>
<dbReference type="EMBL" id="MTYH01000035">
    <property type="protein sequence ID" value="PNP44267.1"/>
    <property type="molecule type" value="Genomic_DNA"/>
</dbReference>
<dbReference type="Pfam" id="PF06985">
    <property type="entry name" value="HET"/>
    <property type="match status" value="1"/>
</dbReference>